<feature type="chain" id="PRO_5008691200" evidence="9">
    <location>
        <begin position="20"/>
        <end position="1032"/>
    </location>
</feature>
<evidence type="ECO:0000256" key="7">
    <source>
        <dbReference type="ARBA" id="ARBA00023237"/>
    </source>
</evidence>
<evidence type="ECO:0000256" key="1">
    <source>
        <dbReference type="ARBA" id="ARBA00004571"/>
    </source>
</evidence>
<evidence type="ECO:0000256" key="8">
    <source>
        <dbReference type="PROSITE-ProRule" id="PRU01360"/>
    </source>
</evidence>
<dbReference type="Gene3D" id="2.60.40.1120">
    <property type="entry name" value="Carboxypeptidase-like, regulatory domain"/>
    <property type="match status" value="1"/>
</dbReference>
<dbReference type="EMBL" id="FMAR01000008">
    <property type="protein sequence ID" value="SCC43651.1"/>
    <property type="molecule type" value="Genomic_DNA"/>
</dbReference>
<gene>
    <name evidence="11" type="ORF">GA0116948_108159</name>
</gene>
<evidence type="ECO:0000256" key="5">
    <source>
        <dbReference type="ARBA" id="ARBA00022729"/>
    </source>
</evidence>
<dbReference type="InterPro" id="IPR008969">
    <property type="entry name" value="CarboxyPept-like_regulatory"/>
</dbReference>
<dbReference type="Proteomes" id="UP000242818">
    <property type="component" value="Unassembled WGS sequence"/>
</dbReference>
<keyword evidence="2 8" id="KW-0813">Transport</keyword>
<evidence type="ECO:0000259" key="10">
    <source>
        <dbReference type="Pfam" id="PF07715"/>
    </source>
</evidence>
<dbReference type="GO" id="GO:0015344">
    <property type="term" value="F:siderophore uptake transmembrane transporter activity"/>
    <property type="evidence" value="ECO:0007669"/>
    <property type="project" value="TreeGrafter"/>
</dbReference>
<dbReference type="InterPro" id="IPR012910">
    <property type="entry name" value="Plug_dom"/>
</dbReference>
<dbReference type="PANTHER" id="PTHR30069:SF29">
    <property type="entry name" value="HEMOGLOBIN AND HEMOGLOBIN-HAPTOGLOBIN-BINDING PROTEIN 1-RELATED"/>
    <property type="match status" value="1"/>
</dbReference>
<evidence type="ECO:0000313" key="11">
    <source>
        <dbReference type="EMBL" id="SCC43651.1"/>
    </source>
</evidence>
<evidence type="ECO:0000256" key="3">
    <source>
        <dbReference type="ARBA" id="ARBA00022452"/>
    </source>
</evidence>
<dbReference type="Pfam" id="PF07715">
    <property type="entry name" value="Plug"/>
    <property type="match status" value="1"/>
</dbReference>
<comment type="subcellular location">
    <subcellularLocation>
        <location evidence="1 8">Cell outer membrane</location>
        <topology evidence="1 8">Multi-pass membrane protein</topology>
    </subcellularLocation>
</comment>
<dbReference type="SUPFAM" id="SSF49464">
    <property type="entry name" value="Carboxypeptidase regulatory domain-like"/>
    <property type="match status" value="1"/>
</dbReference>
<dbReference type="Gene3D" id="2.40.170.20">
    <property type="entry name" value="TonB-dependent receptor, beta-barrel domain"/>
    <property type="match status" value="1"/>
</dbReference>
<dbReference type="GO" id="GO:0044718">
    <property type="term" value="P:siderophore transmembrane transport"/>
    <property type="evidence" value="ECO:0007669"/>
    <property type="project" value="TreeGrafter"/>
</dbReference>
<keyword evidence="5 9" id="KW-0732">Signal</keyword>
<accession>A0A1C4EJA9</accession>
<dbReference type="FunFam" id="2.170.130.10:FF:000003">
    <property type="entry name" value="SusC/RagA family TonB-linked outer membrane protein"/>
    <property type="match status" value="1"/>
</dbReference>
<keyword evidence="12" id="KW-1185">Reference proteome</keyword>
<dbReference type="STRING" id="1335309.GA0116948_108159"/>
<dbReference type="PANTHER" id="PTHR30069">
    <property type="entry name" value="TONB-DEPENDENT OUTER MEMBRANE RECEPTOR"/>
    <property type="match status" value="1"/>
</dbReference>
<dbReference type="RefSeq" id="WP_165798450.1">
    <property type="nucleotide sequence ID" value="NZ_FMAR01000008.1"/>
</dbReference>
<evidence type="ECO:0000256" key="6">
    <source>
        <dbReference type="ARBA" id="ARBA00023136"/>
    </source>
</evidence>
<name>A0A1C4EJA9_9BACT</name>
<keyword evidence="4 8" id="KW-0812">Transmembrane</keyword>
<dbReference type="Gene3D" id="2.170.130.10">
    <property type="entry name" value="TonB-dependent receptor, plug domain"/>
    <property type="match status" value="1"/>
</dbReference>
<dbReference type="InterPro" id="IPR023997">
    <property type="entry name" value="TonB-dep_OMP_SusC/RagA_CS"/>
</dbReference>
<evidence type="ECO:0000256" key="4">
    <source>
        <dbReference type="ARBA" id="ARBA00022692"/>
    </source>
</evidence>
<reference evidence="11 12" key="1">
    <citation type="submission" date="2016-08" db="EMBL/GenBank/DDBJ databases">
        <authorList>
            <person name="Seilhamer J.J."/>
        </authorList>
    </citation>
    <scope>NUCLEOTIDE SEQUENCE [LARGE SCALE GENOMIC DNA]</scope>
    <source>
        <strain evidence="11 12">A37T2</strain>
    </source>
</reference>
<comment type="similarity">
    <text evidence="8">Belongs to the TonB-dependent receptor family.</text>
</comment>
<protein>
    <submittedName>
        <fullName evidence="11">TonB-linked outer membrane protein, SusC/RagA family</fullName>
    </submittedName>
</protein>
<evidence type="ECO:0000256" key="9">
    <source>
        <dbReference type="SAM" id="SignalP"/>
    </source>
</evidence>
<dbReference type="InterPro" id="IPR039426">
    <property type="entry name" value="TonB-dep_rcpt-like"/>
</dbReference>
<dbReference type="NCBIfam" id="TIGR04057">
    <property type="entry name" value="SusC_RagA_signa"/>
    <property type="match status" value="1"/>
</dbReference>
<dbReference type="PROSITE" id="PS52016">
    <property type="entry name" value="TONB_DEPENDENT_REC_3"/>
    <property type="match status" value="1"/>
</dbReference>
<dbReference type="InterPro" id="IPR037066">
    <property type="entry name" value="Plug_dom_sf"/>
</dbReference>
<dbReference type="AlphaFoldDB" id="A0A1C4EJA9"/>
<evidence type="ECO:0000313" key="12">
    <source>
        <dbReference type="Proteomes" id="UP000242818"/>
    </source>
</evidence>
<keyword evidence="6 8" id="KW-0472">Membrane</keyword>
<dbReference type="GO" id="GO:0009279">
    <property type="term" value="C:cell outer membrane"/>
    <property type="evidence" value="ECO:0007669"/>
    <property type="project" value="UniProtKB-SubCell"/>
</dbReference>
<dbReference type="InterPro" id="IPR036942">
    <property type="entry name" value="Beta-barrel_TonB_sf"/>
</dbReference>
<dbReference type="NCBIfam" id="TIGR04056">
    <property type="entry name" value="OMP_RagA_SusC"/>
    <property type="match status" value="1"/>
</dbReference>
<dbReference type="InterPro" id="IPR023996">
    <property type="entry name" value="TonB-dep_OMP_SusC/RagA"/>
</dbReference>
<dbReference type="Pfam" id="PF13715">
    <property type="entry name" value="CarbopepD_reg_2"/>
    <property type="match status" value="1"/>
</dbReference>
<dbReference type="SUPFAM" id="SSF56935">
    <property type="entry name" value="Porins"/>
    <property type="match status" value="1"/>
</dbReference>
<keyword evidence="3 8" id="KW-1134">Transmembrane beta strand</keyword>
<sequence>MYVYFLVTGLFFISLAVNAKNPATSVDGVANGESERIKILTDSITGKVTDERGQPMPSVTVRLKRAGIITSTKDNGQYALNAASSRDTLIFSFIGYQQREIPIGGSRIINIALVAAPGSLNDVVVVGYGSQKKATLTGAVDVVKGSDIVKSPMPNVANSLEGRLPGVIINNRTGEPGRDDPSISIRGRSTTGNSSALVIIDGVERSGLGQINPGDIESITVLKDASAAIYGARAANGVILVTTKRGSLNSAPSVDVSFNQGFTGPTRSPKMADSYTFFKAYNEVEEGEGRTAPYSQEDLEKFKTNADPDHANFDWYKFLTRHDAPQHRSDIAVSGGNNNVTYRLSFGEIMQDGQYKFGSTKIKQYNLRSNVEVKVAENFTVGMDIAARFDDDHYPYRSMNDINSHIFLYQPNWLPYWPGTNYMKPNRDNDDIINRLGDANGYQTVKTTTLQSTLKAQWDLPWVKGLSISGSGSYDPNVKFTKTWYLPDYVYSKNTDGTYIKIRTGSGSNNPQLTDRTDIGSLFYLTSRINYTGTFGEHHIAAMVAYEQQTIRSNYDVAYRGGFPSSSLPEIFAGSSDKTQQSNDGAETQGARKNYFGRITYDFARKYLAEVTVRRDGSPNFPEDKRWGTFPSVLAGWVLSQENFLKDSKVVNFLKIRASYGVMGNDLVNSFQYLQSYTYGNNYVIGGNDVTGLVQTGVPNPNITWERAKTANAGVDATFWNGMLGVSFDYFNTRRSDILTKRSAIVPGYTGLSLPDENVGIVDNKGFELVLTHTNNEHLFKYNISGNVSFASNKVIFSDEQPAAEPYQLATGRPIGAELFYKAIGIFKDQAAIDQYPHFLGTQPGDIKYQDVNKDQVIDSKDQIRINETNVPEITFGLNANFSYKSFDLAILFQGQANAQQNFGGGYGYFPIMSYTFGNFLAWRANGRWAPDHTDATMPRASYELFNNNTATSTQWLVNAGFLKLKNVEVGYTFPQSWLHSAHIKNLRLYASGSNLLILSDHMKKLGFDPETSDFWYYPQQRVFNFGARITL</sequence>
<organism evidence="11 12">
    <name type="scientific">Chitinophaga costaii</name>
    <dbReference type="NCBI Taxonomy" id="1335309"/>
    <lineage>
        <taxon>Bacteria</taxon>
        <taxon>Pseudomonadati</taxon>
        <taxon>Bacteroidota</taxon>
        <taxon>Chitinophagia</taxon>
        <taxon>Chitinophagales</taxon>
        <taxon>Chitinophagaceae</taxon>
        <taxon>Chitinophaga</taxon>
    </lineage>
</organism>
<evidence type="ECO:0000256" key="2">
    <source>
        <dbReference type="ARBA" id="ARBA00022448"/>
    </source>
</evidence>
<keyword evidence="7 8" id="KW-0998">Cell outer membrane</keyword>
<feature type="signal peptide" evidence="9">
    <location>
        <begin position="1"/>
        <end position="19"/>
    </location>
</feature>
<proteinExistence type="inferred from homology"/>
<feature type="domain" description="TonB-dependent receptor plug" evidence="10">
    <location>
        <begin position="133"/>
        <end position="238"/>
    </location>
</feature>